<feature type="signal peptide" evidence="1">
    <location>
        <begin position="1"/>
        <end position="28"/>
    </location>
</feature>
<feature type="chain" id="PRO_5031142204" description="Pectinesterase inhibitor domain-containing protein" evidence="1">
    <location>
        <begin position="29"/>
        <end position="256"/>
    </location>
</feature>
<gene>
    <name evidence="2" type="ORF">CAUS1442_LOCUS13457</name>
</gene>
<dbReference type="AlphaFoldDB" id="A0A7S0F690"/>
<evidence type="ECO:0008006" key="3">
    <source>
        <dbReference type="Google" id="ProtNLM"/>
    </source>
</evidence>
<accession>A0A7S0F690</accession>
<dbReference type="EMBL" id="HBEF01021733">
    <property type="protein sequence ID" value="CAD8341322.1"/>
    <property type="molecule type" value="Transcribed_RNA"/>
</dbReference>
<keyword evidence="1" id="KW-0732">Signal</keyword>
<protein>
    <recommendedName>
        <fullName evidence="3">Pectinesterase inhibitor domain-containing protein</fullName>
    </recommendedName>
</protein>
<evidence type="ECO:0000313" key="2">
    <source>
        <dbReference type="EMBL" id="CAD8341322.1"/>
    </source>
</evidence>
<evidence type="ECO:0000256" key="1">
    <source>
        <dbReference type="SAM" id="SignalP"/>
    </source>
</evidence>
<reference evidence="2" key="1">
    <citation type="submission" date="2021-01" db="EMBL/GenBank/DDBJ databases">
        <authorList>
            <person name="Corre E."/>
            <person name="Pelletier E."/>
            <person name="Niang G."/>
            <person name="Scheremetjew M."/>
            <person name="Finn R."/>
            <person name="Kale V."/>
            <person name="Holt S."/>
            <person name="Cochrane G."/>
            <person name="Meng A."/>
            <person name="Brown T."/>
            <person name="Cohen L."/>
        </authorList>
    </citation>
    <scope>NUCLEOTIDE SEQUENCE</scope>
    <source>
        <strain evidence="2">CCMP3328</strain>
    </source>
</reference>
<organism evidence="2">
    <name type="scientific">Craspedostauros australis</name>
    <dbReference type="NCBI Taxonomy" id="1486917"/>
    <lineage>
        <taxon>Eukaryota</taxon>
        <taxon>Sar</taxon>
        <taxon>Stramenopiles</taxon>
        <taxon>Ochrophyta</taxon>
        <taxon>Bacillariophyta</taxon>
        <taxon>Bacillariophyceae</taxon>
        <taxon>Bacillariophycidae</taxon>
        <taxon>Naviculales</taxon>
        <taxon>Naviculaceae</taxon>
        <taxon>Craspedostauros</taxon>
    </lineage>
</organism>
<proteinExistence type="predicted"/>
<sequence length="256" mass="26884">MARRPICIGMMMPAMLVIFAASLAATSAFQATPPHGLMRRQSGSQAFAASATSLRVSLKPAALPLMDSGKAIARSGELLVDLTTEMEIYGGGLSAVGAALRNCGDAVAQAAASCRFKTGLELVSDELREGGDCLIEAVDKLKLAKQEAEADNDEDLQSTIDGMLNCTKRSGEALEATGAAIMQRYPLKEIGGQLIECSEQLLVASKQIEKLVVDSETCKLAAQRMVYGSEQMQLAATELLGTTPKPSGGGKSWLKG</sequence>
<name>A0A7S0F690_9STRA</name>